<gene>
    <name evidence="1" type="ORF">FB45DRAFT_1007742</name>
</gene>
<organism evidence="1 2">
    <name type="scientific">Roridomyces roridus</name>
    <dbReference type="NCBI Taxonomy" id="1738132"/>
    <lineage>
        <taxon>Eukaryota</taxon>
        <taxon>Fungi</taxon>
        <taxon>Dikarya</taxon>
        <taxon>Basidiomycota</taxon>
        <taxon>Agaricomycotina</taxon>
        <taxon>Agaricomycetes</taxon>
        <taxon>Agaricomycetidae</taxon>
        <taxon>Agaricales</taxon>
        <taxon>Marasmiineae</taxon>
        <taxon>Mycenaceae</taxon>
        <taxon>Roridomyces</taxon>
    </lineage>
</organism>
<accession>A0AAD7BCC6</accession>
<dbReference type="EMBL" id="JARKIF010000021">
    <property type="protein sequence ID" value="KAJ7617107.1"/>
    <property type="molecule type" value="Genomic_DNA"/>
</dbReference>
<name>A0AAD7BCC6_9AGAR</name>
<sequence length="282" mass="29872">MDKIRDFATDIALIQDVEFFARNFGALGASTALRVQNLLAEITPDSPEANLPVEFNAWLRDLQGTSRATNVYNYYKKQMKKVKDATGAGPPNVKCFPVYAATANLLPAPPTFPSCDMPGTKGRFMITRDYAGNPVYSAAAAWTIMGSGNAQYYALGPGTSLAAGEHFIVNDLSTSCNGHCNGVYEMALAPAGTGYSAANIELNCNGQTGNKLVAASFHFVVNGQQLQCVVINKNDGTNAYFTIYGPTVAAAKTCANAAVTEELAAMYPNADLSSADFGIDPS</sequence>
<proteinExistence type="predicted"/>
<evidence type="ECO:0000313" key="1">
    <source>
        <dbReference type="EMBL" id="KAJ7617107.1"/>
    </source>
</evidence>
<evidence type="ECO:0000313" key="2">
    <source>
        <dbReference type="Proteomes" id="UP001221142"/>
    </source>
</evidence>
<reference evidence="1" key="1">
    <citation type="submission" date="2023-03" db="EMBL/GenBank/DDBJ databases">
        <title>Massive genome expansion in bonnet fungi (Mycena s.s.) driven by repeated elements and novel gene families across ecological guilds.</title>
        <authorList>
            <consortium name="Lawrence Berkeley National Laboratory"/>
            <person name="Harder C.B."/>
            <person name="Miyauchi S."/>
            <person name="Viragh M."/>
            <person name="Kuo A."/>
            <person name="Thoen E."/>
            <person name="Andreopoulos B."/>
            <person name="Lu D."/>
            <person name="Skrede I."/>
            <person name="Drula E."/>
            <person name="Henrissat B."/>
            <person name="Morin E."/>
            <person name="Kohler A."/>
            <person name="Barry K."/>
            <person name="LaButti K."/>
            <person name="Morin E."/>
            <person name="Salamov A."/>
            <person name="Lipzen A."/>
            <person name="Mereny Z."/>
            <person name="Hegedus B."/>
            <person name="Baldrian P."/>
            <person name="Stursova M."/>
            <person name="Weitz H."/>
            <person name="Taylor A."/>
            <person name="Grigoriev I.V."/>
            <person name="Nagy L.G."/>
            <person name="Martin F."/>
            <person name="Kauserud H."/>
        </authorList>
    </citation>
    <scope>NUCLEOTIDE SEQUENCE</scope>
    <source>
        <strain evidence="1">9284</strain>
    </source>
</reference>
<dbReference type="AlphaFoldDB" id="A0AAD7BCC6"/>
<protein>
    <submittedName>
        <fullName evidence="1">Uncharacterized protein</fullName>
    </submittedName>
</protein>
<comment type="caution">
    <text evidence="1">The sequence shown here is derived from an EMBL/GenBank/DDBJ whole genome shotgun (WGS) entry which is preliminary data.</text>
</comment>
<keyword evidence="2" id="KW-1185">Reference proteome</keyword>
<dbReference type="Proteomes" id="UP001221142">
    <property type="component" value="Unassembled WGS sequence"/>
</dbReference>